<dbReference type="InterPro" id="IPR023213">
    <property type="entry name" value="CAT-like_dom_sf"/>
</dbReference>
<dbReference type="GO" id="GO:0016747">
    <property type="term" value="F:acyltransferase activity, transferring groups other than amino-acyl groups"/>
    <property type="evidence" value="ECO:0007669"/>
    <property type="project" value="TreeGrafter"/>
</dbReference>
<dbReference type="AlphaFoldDB" id="A0A1B9GY78"/>
<evidence type="ECO:0000256" key="2">
    <source>
        <dbReference type="ARBA" id="ARBA00023315"/>
    </source>
</evidence>
<proteinExistence type="predicted"/>
<gene>
    <name evidence="3" type="ORF">I316_02499</name>
</gene>
<name>A0A1B9GY78_9TREE</name>
<dbReference type="Proteomes" id="UP000092666">
    <property type="component" value="Unassembled WGS sequence"/>
</dbReference>
<dbReference type="STRING" id="1296120.A0A1B9GY78"/>
<dbReference type="SUPFAM" id="SSF52777">
    <property type="entry name" value="CoA-dependent acyltransferases"/>
    <property type="match status" value="1"/>
</dbReference>
<keyword evidence="4" id="KW-1185">Reference proteome</keyword>
<dbReference type="InterPro" id="IPR050317">
    <property type="entry name" value="Plant_Fungal_Acyltransferase"/>
</dbReference>
<dbReference type="PANTHER" id="PTHR31642">
    <property type="entry name" value="TRICHOTHECENE 3-O-ACETYLTRANSFERASE"/>
    <property type="match status" value="1"/>
</dbReference>
<evidence type="ECO:0008006" key="5">
    <source>
        <dbReference type="Google" id="ProtNLM"/>
    </source>
</evidence>
<evidence type="ECO:0000256" key="1">
    <source>
        <dbReference type="ARBA" id="ARBA00022679"/>
    </source>
</evidence>
<accession>A0A1B9GY78</accession>
<protein>
    <recommendedName>
        <fullName evidence="5">Transferase family protein</fullName>
    </recommendedName>
</protein>
<keyword evidence="2" id="KW-0012">Acyltransferase</keyword>
<reference evidence="4" key="2">
    <citation type="submission" date="2013-12" db="EMBL/GenBank/DDBJ databases">
        <title>Evolution of pathogenesis and genome organization in the Tremellales.</title>
        <authorList>
            <person name="Cuomo C."/>
            <person name="Litvintseva A."/>
            <person name="Heitman J."/>
            <person name="Chen Y."/>
            <person name="Sun S."/>
            <person name="Springer D."/>
            <person name="Dromer F."/>
            <person name="Young S."/>
            <person name="Zeng Q."/>
            <person name="Chapman S."/>
            <person name="Gujja S."/>
            <person name="Saif S."/>
            <person name="Birren B."/>
        </authorList>
    </citation>
    <scope>NUCLEOTIDE SEQUENCE [LARGE SCALE GENOMIC DNA]</scope>
    <source>
        <strain evidence="4">BCC8398</strain>
    </source>
</reference>
<dbReference type="OrthoDB" id="1862401at2759"/>
<keyword evidence="1" id="KW-0808">Transferase</keyword>
<dbReference type="Pfam" id="PF02458">
    <property type="entry name" value="Transferase"/>
    <property type="match status" value="1"/>
</dbReference>
<dbReference type="PANTHER" id="PTHR31642:SF11">
    <property type="entry name" value="SHIKIMATE O-HYDROXYCINNAMOYLTRANSFERASE"/>
    <property type="match status" value="1"/>
</dbReference>
<dbReference type="Gene3D" id="3.30.559.10">
    <property type="entry name" value="Chloramphenicol acetyltransferase-like domain"/>
    <property type="match status" value="2"/>
</dbReference>
<evidence type="ECO:0000313" key="4">
    <source>
        <dbReference type="Proteomes" id="UP000092666"/>
    </source>
</evidence>
<sequence>MTDQTAVTRISRRVLGLGASAEAQETLYELGPLDRLALHWLPIIVVFLYPEPIDPLTLTRAIEVLFQEGGYSHLTGRLHVDSDRPESTCVNKIGSGVEFHLAKAGSPEGGIRSYIQDGSSSLASFPDDGLCLLPPYPPPQFDSSLTLPEDHPLLSVQLTQFPQDTGGGSALAFRLSHIVADAHGFTNLLKDLSSIYTQLSKCSDSPSIPNVPQVKAYRPGPADFNHERDSFKPKLYSLDPPIHGPFSDKAVGKVLRFDKATLSSLKGLATPPANTTTTATSSEGWVSTFDALSAHLYLSVHRARVSIGRPLSPPDYFTSINLRKHLQHVLCSEGVGDPQRYFPNCTLNPFLTISSEKLVTAPLSEIAAILHDLPRSITPKEAERTIEWLTAHPAAHHGFRFGNGCFMVTQWTGFDLYGIELGGRPLKVSLPFTPQSLFDGLAYFMPTEEQGAIDVYLTLTPEVWDVLEGGEALTRIGGPTSG</sequence>
<reference evidence="3 4" key="1">
    <citation type="submission" date="2013-07" db="EMBL/GenBank/DDBJ databases">
        <title>The Genome Sequence of Cryptococcus heveanensis BCC8398.</title>
        <authorList>
            <consortium name="The Broad Institute Genome Sequencing Platform"/>
            <person name="Cuomo C."/>
            <person name="Litvintseva A."/>
            <person name="Chen Y."/>
            <person name="Heitman J."/>
            <person name="Sun S."/>
            <person name="Springer D."/>
            <person name="Dromer F."/>
            <person name="Young S.K."/>
            <person name="Zeng Q."/>
            <person name="Gargeya S."/>
            <person name="Fitzgerald M."/>
            <person name="Abouelleil A."/>
            <person name="Alvarado L."/>
            <person name="Berlin A.M."/>
            <person name="Chapman S.B."/>
            <person name="Dewar J."/>
            <person name="Goldberg J."/>
            <person name="Griggs A."/>
            <person name="Gujja S."/>
            <person name="Hansen M."/>
            <person name="Howarth C."/>
            <person name="Imamovic A."/>
            <person name="Larimer J."/>
            <person name="McCowan C."/>
            <person name="Murphy C."/>
            <person name="Pearson M."/>
            <person name="Priest M."/>
            <person name="Roberts A."/>
            <person name="Saif S."/>
            <person name="Shea T."/>
            <person name="Sykes S."/>
            <person name="Wortman J."/>
            <person name="Nusbaum C."/>
            <person name="Birren B."/>
        </authorList>
    </citation>
    <scope>NUCLEOTIDE SEQUENCE [LARGE SCALE GENOMIC DNA]</scope>
    <source>
        <strain evidence="3 4">BCC8398</strain>
    </source>
</reference>
<evidence type="ECO:0000313" key="3">
    <source>
        <dbReference type="EMBL" id="OCF36004.1"/>
    </source>
</evidence>
<dbReference type="EMBL" id="KI669497">
    <property type="protein sequence ID" value="OCF36004.1"/>
    <property type="molecule type" value="Genomic_DNA"/>
</dbReference>
<organism evidence="3 4">
    <name type="scientific">Kwoniella heveanensis BCC8398</name>
    <dbReference type="NCBI Taxonomy" id="1296120"/>
    <lineage>
        <taxon>Eukaryota</taxon>
        <taxon>Fungi</taxon>
        <taxon>Dikarya</taxon>
        <taxon>Basidiomycota</taxon>
        <taxon>Agaricomycotina</taxon>
        <taxon>Tremellomycetes</taxon>
        <taxon>Tremellales</taxon>
        <taxon>Cryptococcaceae</taxon>
        <taxon>Kwoniella</taxon>
    </lineage>
</organism>